<keyword evidence="1" id="KW-0808">Transferase</keyword>
<keyword evidence="5" id="KW-1185">Reference proteome</keyword>
<dbReference type="InterPro" id="IPR001296">
    <property type="entry name" value="Glyco_trans_1"/>
</dbReference>
<feature type="transmembrane region" description="Helical" evidence="2">
    <location>
        <begin position="801"/>
        <end position="824"/>
    </location>
</feature>
<proteinExistence type="predicted"/>
<feature type="transmembrane region" description="Helical" evidence="2">
    <location>
        <begin position="844"/>
        <end position="864"/>
    </location>
</feature>
<dbReference type="OrthoDB" id="2582433at2759"/>
<keyword evidence="2" id="KW-0472">Membrane</keyword>
<feature type="transmembrane region" description="Helical" evidence="2">
    <location>
        <begin position="761"/>
        <end position="789"/>
    </location>
</feature>
<feature type="transmembrane region" description="Helical" evidence="2">
    <location>
        <begin position="871"/>
        <end position="894"/>
    </location>
</feature>
<keyword evidence="2" id="KW-0812">Transmembrane</keyword>
<sequence length="2644" mass="295127">MGPCDLVVLSQELSSDTDLSTAFDSKHSLASSFVSPAVPEQMTLGSIDTAALGDLENDTLAVTVASLVDVYTRFDWAGFAVRCSSMTVPTQLDRLLEALSERGISCIILCHHDCEILDSLSFAYASGIIIENACILENGERRGYFQARRIRDVMVRCARVRDQRADDGFFVGFLDRWRQRPHPSVVKRSIKIAEHFGAILQHGPLQITTLGGSEKPTSPSKTISGFEYLRRAEIVELQKSWTSGGRTVVVADNGDPSPASDIVSRLPLDDIEHLIFGATATFVGKEVSLENVRTLSEETQLVTPPAYPDTRSLPSEINFWDTERDGNSLSAKGCFPIWSEPLIGHYGAIVDSQAQLRELDMLQAIVGAEEQSILAALQALARHKDCDVCVHDLIRGLRTRGVRAYKGLHTGFRMPEGNAQFWGVCKIRDESDPVGIDIFVSQNSPNDAAVILHTWLAHHHKDRLEKFEHEVILENVTGLGHVTGLPSTIRTALDTATPAEVLLLLQKLRLSQSKNRLADAIGAYATFILIEGTTQSHWRSLCARTCLDGTQSTEDLLRLRLEHHARRGAKRLPALEDLVFFHDRMEEAMVDALYNGDHTILSMFTRPLIHCYGRTPAPGANPQGVDVAADLFALIFFTILRRAAFEDVYLETTDRCPLFVSHPDQAAVFAELWTLGSQCESYFGLVPQDIGKIIYHRYNKSLETLGAPTVHDRQTNEIMTMYATMDAVPEPSRQAVLKTLAASSSTHLAPGACVHVWKMRFAAASAMSIFCLPAVADIVLLTFVGRGLFMTGFMDPQHVQVSVYAILGSLLLTAGVTGWVGSGASFYLPHYAYDNMVHFHVQRLSGGFVIAAIVSTLGFVGFTVKISVACGLVFAAYMLGVSTYLNLLGIMSTMHQQGSPLPSGRIVFLQSFSLLLLSPLLSTFVNGYDLAIYLSVLAAVAAYDRSSHRRSFFRAPRGELLNDGLVAKVAEALPYINWLLERGGGGYDIPQVFSPAWFTKVGDAIHQQRQLSRGLKDHNVFVLFRHAKYDIGQNVGLFLVALLDRWIMLVMSARKPYPSIYVDLRSRYGFCFCLGYFCLASIILDTTLYKYWALRDTLSEEKLRHLDDAKRVAAHMEKERRKALGTALIDVFSKILIVFGVMTILLWLFIDNKETTIMYYGYSFGYSCVILFQFNRCFTTNVAVHIKIILCSAAIGFVGGCVIHALPWTVGFLYTDLLAQNFAGALAAIGTTLWCYKDWCASPSVLSSSPSSGTQTTDPTVHIQRKVLVDHTVVDTPQHKSNLPTTFTVPNVISWDGTNTSNFVTELLCFSRQEDLSGTGSGWPTQVADTTLRMWASGRVKATVLSRQHFAEAGFMDAASLSFKNDEATLHIAVCFAGQTLIGVTPHPSPTIQLAHAIAEALLYHVAHVQLGLSKEQAVYAEHLIPGNECISKRIEAEFCCTEPDSNVLAISSRRLWMEFTKQLCLGIDINIQWDNLPQSVREVIVSRINGRSIWISKEFLAWTSEARVDLETVDFHARLALELHQRGVNQRNTTVGGNSCPRSVYGAPALLKPATITRRRWPLGIFHRIWHAVVRIPVLAIKWTAIITGGSSNVERELFYLLDGLYLRRPLLYVIMLVWKVCWMIRNFWIHCLIISHRPSIAHITRLASKGAKRKIHKNRIVVELKRASITGFAALDDHNAMVLQVYGGTPLTLPDKVEPLFVATYDSDCRLTRRVEAGGRTSTYKYGPLRSSRQPISREVVHEGFHSVGSYDKYGRMVQGSLTIDNVALGFHYHYKSNSKGSSNVLRADYQAADTGDTLSVFWGKPVDIEDYTWVPSQNVGLIIRRIAGRTCMTTYDWSHRRDPMVTTFLEHGNGQRTVLANAPTLLANEAPLLDWPTNQAFDMDNLLVYHSPLHIHQMRRYANVDKVPGFLNILRPSGWVARLNRCIYNEVPTSRIRTELWSRWLKGGLDAVTACFVDEIILREEPLLRGYWRARDSGRLDDAVRALDGNISQIVAAMDIESDVSEVTLLAIRTSDLYAMGLSTDANTVTTRPQDCYNDTHDRVSIIFNDVGCWPNSPGGVSNCRRDLVNGHSTIRNHVLAECANEYGIPQFQVEKGVQTVKLLPLWGIDGGTAQHGLLNNLLQSQVDEKIDDTELQRDIVGTFIPLLNQFVKGCRTKRYTYASLGSLSKVFLSMADYYEHKDYMRTWRSQEVEHAWVAAWLKPYEDPNIADPAHCFDIARPSSLDFRQSLYIYLAYFFIFAVGVPERCPRVFQSTHHGISSLFGMVLKYRRGVTFGIWDHAILWRECCLNFSVAQSELPVAVQSMLLSGIGLATHLAYFHADVILPCATVFNPMWEVELGTDGSNVDHRNHFRRKIDPVVNGISNMDAYKPVDKVRTDIPTVVMLSNIQFIKGIKLAIQAADNIVNQFGFKDYRLVIYGAKDRQPAYALQMEKLIVEKNLAAHVTLAGFGNSKEVLKDAWLFINSSISEGLPLAIGEAALAGVPIVATEVGATALVLTDPEDHTQRYGEVVPPNDPMALARAQISMLSMVGTWAKFTTAPQAGCSSTASPVLPQDIMPEDVKWLTERFYEYSTDRRRLGLLSREVVLRSFHGSRYIREHEQMYWIQWQLAQRRADRTLAPLPFKFSCAEPLRYKEGDTSI</sequence>
<feature type="transmembrane region" description="Helical" evidence="2">
    <location>
        <begin position="914"/>
        <end position="943"/>
    </location>
</feature>
<feature type="transmembrane region" description="Helical" evidence="2">
    <location>
        <begin position="1127"/>
        <end position="1150"/>
    </location>
</feature>
<evidence type="ECO:0000256" key="2">
    <source>
        <dbReference type="SAM" id="Phobius"/>
    </source>
</evidence>
<dbReference type="GeneID" id="39589918"/>
<reference evidence="4 5" key="1">
    <citation type="submission" date="2018-11" db="EMBL/GenBank/DDBJ databases">
        <title>Genome sequence of Apiotrichum porosum DSM 27194.</title>
        <authorList>
            <person name="Aliyu H."/>
            <person name="Gorte O."/>
            <person name="Ochsenreither K."/>
        </authorList>
    </citation>
    <scope>NUCLEOTIDE SEQUENCE [LARGE SCALE GENOMIC DNA]</scope>
    <source>
        <strain evidence="4 5">DSM 27194</strain>
    </source>
</reference>
<evidence type="ECO:0000313" key="5">
    <source>
        <dbReference type="Proteomes" id="UP000279236"/>
    </source>
</evidence>
<name>A0A427XDI3_9TREE</name>
<dbReference type="PANTHER" id="PTHR12526">
    <property type="entry name" value="GLYCOSYLTRANSFERASE"/>
    <property type="match status" value="1"/>
</dbReference>
<gene>
    <name evidence="4" type="ORF">EHS24_005375</name>
</gene>
<dbReference type="RefSeq" id="XP_028471944.1">
    <property type="nucleotide sequence ID" value="XM_028620902.1"/>
</dbReference>
<dbReference type="Pfam" id="PF00534">
    <property type="entry name" value="Glycos_transf_1"/>
    <property type="match status" value="1"/>
</dbReference>
<feature type="transmembrane region" description="Helical" evidence="2">
    <location>
        <begin position="1156"/>
        <end position="1174"/>
    </location>
</feature>
<protein>
    <recommendedName>
        <fullName evidence="3">Glycosyl transferase family 1 domain-containing protein</fullName>
    </recommendedName>
</protein>
<accession>A0A427XDI3</accession>
<dbReference type="STRING" id="105984.A0A427XDI3"/>
<keyword evidence="1" id="KW-0328">Glycosyltransferase</keyword>
<organism evidence="4 5">
    <name type="scientific">Apiotrichum porosum</name>
    <dbReference type="NCBI Taxonomy" id="105984"/>
    <lineage>
        <taxon>Eukaryota</taxon>
        <taxon>Fungi</taxon>
        <taxon>Dikarya</taxon>
        <taxon>Basidiomycota</taxon>
        <taxon>Agaricomycotina</taxon>
        <taxon>Tremellomycetes</taxon>
        <taxon>Trichosporonales</taxon>
        <taxon>Trichosporonaceae</taxon>
        <taxon>Apiotrichum</taxon>
    </lineage>
</organism>
<dbReference type="Gene3D" id="3.40.50.2000">
    <property type="entry name" value="Glycogen Phosphorylase B"/>
    <property type="match status" value="1"/>
</dbReference>
<evidence type="ECO:0000313" key="4">
    <source>
        <dbReference type="EMBL" id="RSH76797.1"/>
    </source>
</evidence>
<evidence type="ECO:0000259" key="3">
    <source>
        <dbReference type="Pfam" id="PF00534"/>
    </source>
</evidence>
<feature type="domain" description="Glycosyl transferase family 1" evidence="3">
    <location>
        <begin position="2377"/>
        <end position="2532"/>
    </location>
</feature>
<dbReference type="PANTHER" id="PTHR12526:SF630">
    <property type="entry name" value="GLYCOSYLTRANSFERASE"/>
    <property type="match status" value="1"/>
</dbReference>
<feature type="transmembrane region" description="Helical" evidence="2">
    <location>
        <begin position="1066"/>
        <end position="1084"/>
    </location>
</feature>
<comment type="caution">
    <text evidence="4">The sequence shown here is derived from an EMBL/GenBank/DDBJ whole genome shotgun (WGS) entry which is preliminary data.</text>
</comment>
<dbReference type="Proteomes" id="UP000279236">
    <property type="component" value="Unassembled WGS sequence"/>
</dbReference>
<feature type="transmembrane region" description="Helical" evidence="2">
    <location>
        <begin position="1035"/>
        <end position="1054"/>
    </location>
</feature>
<dbReference type="EMBL" id="RSCE01000021">
    <property type="protein sequence ID" value="RSH76797.1"/>
    <property type="molecule type" value="Genomic_DNA"/>
</dbReference>
<evidence type="ECO:0000256" key="1">
    <source>
        <dbReference type="ARBA" id="ARBA00022676"/>
    </source>
</evidence>
<feature type="transmembrane region" description="Helical" evidence="2">
    <location>
        <begin position="1186"/>
        <end position="1206"/>
    </location>
</feature>
<keyword evidence="2" id="KW-1133">Transmembrane helix</keyword>
<dbReference type="SUPFAM" id="SSF53756">
    <property type="entry name" value="UDP-Glycosyltransferase/glycogen phosphorylase"/>
    <property type="match status" value="1"/>
</dbReference>